<accession>A0A7W9YPN6</accession>
<feature type="region of interest" description="Disordered" evidence="1">
    <location>
        <begin position="48"/>
        <end position="132"/>
    </location>
</feature>
<keyword evidence="2" id="KW-0966">Cell projection</keyword>
<proteinExistence type="predicted"/>
<organism evidence="2 3">
    <name type="scientific">Anoxybacillus tengchongensis</name>
    <dbReference type="NCBI Taxonomy" id="576944"/>
    <lineage>
        <taxon>Bacteria</taxon>
        <taxon>Bacillati</taxon>
        <taxon>Bacillota</taxon>
        <taxon>Bacilli</taxon>
        <taxon>Bacillales</taxon>
        <taxon>Anoxybacillaceae</taxon>
        <taxon>Anoxybacillus</taxon>
    </lineage>
</organism>
<keyword evidence="2" id="KW-0969">Cilium</keyword>
<dbReference type="EMBL" id="JACHES010000003">
    <property type="protein sequence ID" value="MBB6176052.1"/>
    <property type="molecule type" value="Genomic_DNA"/>
</dbReference>
<dbReference type="RefSeq" id="WP_183247442.1">
    <property type="nucleotide sequence ID" value="NZ_JACHES010000003.1"/>
</dbReference>
<comment type="caution">
    <text evidence="2">The sequence shown here is derived from an EMBL/GenBank/DDBJ whole genome shotgun (WGS) entry which is preliminary data.</text>
</comment>
<evidence type="ECO:0000256" key="1">
    <source>
        <dbReference type="SAM" id="MobiDB-lite"/>
    </source>
</evidence>
<feature type="compositionally biased region" description="Polar residues" evidence="1">
    <location>
        <begin position="56"/>
        <end position="68"/>
    </location>
</feature>
<reference evidence="2 3" key="1">
    <citation type="submission" date="2020-08" db="EMBL/GenBank/DDBJ databases">
        <title>Genomic Encyclopedia of Type Strains, Phase IV (KMG-IV): sequencing the most valuable type-strain genomes for metagenomic binning, comparative biology and taxonomic classification.</title>
        <authorList>
            <person name="Goeker M."/>
        </authorList>
    </citation>
    <scope>NUCLEOTIDE SEQUENCE [LARGE SCALE GENOMIC DNA]</scope>
    <source>
        <strain evidence="2 3">DSM 23211</strain>
    </source>
</reference>
<gene>
    <name evidence="2" type="ORF">HNQ82_000863</name>
</gene>
<name>A0A7W9YPN6_9BACL</name>
<keyword evidence="3" id="KW-1185">Reference proteome</keyword>
<sequence>MKKWIIISFSIVVLLLGGAGGYYYFLTNKKVDLKKEDEKVAEIVEEEYEILLPDDNGSTQSENAQQTPSTKQSDTNQTSSTQTQHNKTNEPSSSPNEKATNHQGETNKQNNTTGQTVKTEQDGTNTSNEPVEQITVASIKEKYRPSFEHLQQQANAKIDALVDHAIGEYKERKANGQSVSFNYFFTKYNTAAQELEVKTDAAFNIIYSALENELKKNGFSPSHAKEFRETYEQQKSAQRNTLLKKALSKL</sequence>
<dbReference type="Proteomes" id="UP000523528">
    <property type="component" value="Unassembled WGS sequence"/>
</dbReference>
<evidence type="ECO:0000313" key="2">
    <source>
        <dbReference type="EMBL" id="MBB6176052.1"/>
    </source>
</evidence>
<evidence type="ECO:0000313" key="3">
    <source>
        <dbReference type="Proteomes" id="UP000523528"/>
    </source>
</evidence>
<keyword evidence="2" id="KW-0282">Flagellum</keyword>
<protein>
    <submittedName>
        <fullName evidence="2">Flagellar basal body-associated protein FliL</fullName>
    </submittedName>
</protein>
<feature type="compositionally biased region" description="Polar residues" evidence="1">
    <location>
        <begin position="90"/>
        <end position="130"/>
    </location>
</feature>
<feature type="compositionally biased region" description="Low complexity" evidence="1">
    <location>
        <begin position="69"/>
        <end position="86"/>
    </location>
</feature>
<dbReference type="AlphaFoldDB" id="A0A7W9YPN6"/>